<dbReference type="CDD" id="cd01127">
    <property type="entry name" value="TrwB_TraG_TraD_VirD4"/>
    <property type="match status" value="1"/>
</dbReference>
<sequence length="1249" mass="139028">MVTAAPVMQALDSLATLLEVATKTGLRHTIRGTAQIPEFEWLLVSDGRADTQIRYLAGISVPDLTDDLLGILRTCFPNNYEFQEVDWHPRYIEECLPVENPSTGAQTMTFETGQTIETTLEPYVAGVEYHGRTTRGRDWQTPFATFAESVDGPSYRRREQYERTAPQRIPLATLIEAIRDADVPIVYQVVGGLHHDWSGEAGAYVADMEEGDVTISDYIRDIIFPRTYEDRKEHTPRRTDQRRIDAIGTRDSQRTFCVSMRAVALTRDNQQHADQIARRLSTALGSLDGPYHKLHGEVVTDADLRPLNDDPPGLALFNEIIDRTVHEPSYGGWRGYSPAHYSESNGIVVGRSELPGFFLVDGAGLTPNGKRALAIRPAERTGITLPPPQQLANYTPPGMALCMPLTHDRQPYGRPFYLRPSQQDRHLVVVGDTGAGKSVLTMGAALTNAMATEGLDIIFDHKGGGTAEEYLRIHYAAHGNLENVLHFDFSRVLPAFSFFNIESLIDAGISREEARSRKAGHYEEILQGILGAEKYGEAAESVKAIRNHLRALYDPVNGSDAVSHDDLYQALQRTQRLEALPATSDEKLGAYFDGLIERDPEILNKILSGAVGRVETIATDDRLAPLFNHVPREDIDTDLSTNDADGETPHFDFTELLNEDTVVIFDFAGMESTIKRTLTLVILSNLWTALKARKERARQEGRDDLPLVNLYLEEARQVGGTNLLDTLLSEGRSFGLSMLLGVQFLEQLDSSNPEDNTYQEALNETATFVVGNVTVDSDLPRVFANESMSREEVDQRLTAMRRGEWLVRPGTDFGQETVQPFLAWSLPPAPGHPASEQPITASEERDFEKAFEQVVFETARTAGLPYGEGSLFRSASESERDTTDADELADESDESEEPPQTQPTTRIDTLLAHTRRLPDAVTYDDAAHALCCASCSNRYDPSIDGMERAIECCHSMDDVDADDIPICEFNLKLTSDEIAASEWSLKQLLFIQAVYNVAQRRYDSREYDLLYDSMIRLIEYVDIDTDELEALVDAGLVRHDTDHPHRMYSVSSEGRSIIGESYRQGLDYGHGKGDLEESTEHVFGVILGMRLLDQMAADSDSDVVTVEPYYELGEGILPADAFMGGSEDAEDAASKYEQRRLDVAGLDEDGNIVATVEVERVNNDLRRAAPADFDKIADCEPEEAIWIVMNRKDAHEVLQALNDPLEGEPRVEKTYSVNTPSHQFNINTPGLTALYPTEFVRDSLLDASD</sequence>
<feature type="compositionally biased region" description="Acidic residues" evidence="1">
    <location>
        <begin position="884"/>
        <end position="897"/>
    </location>
</feature>
<dbReference type="SUPFAM" id="SSF52540">
    <property type="entry name" value="P-loop containing nucleoside triphosphate hydrolases"/>
    <property type="match status" value="1"/>
</dbReference>
<comment type="caution">
    <text evidence="2">The sequence shown here is derived from an EMBL/GenBank/DDBJ whole genome shotgun (WGS) entry which is preliminary data.</text>
</comment>
<evidence type="ECO:0000256" key="1">
    <source>
        <dbReference type="SAM" id="MobiDB-lite"/>
    </source>
</evidence>
<evidence type="ECO:0000313" key="3">
    <source>
        <dbReference type="Proteomes" id="UP001597187"/>
    </source>
</evidence>
<dbReference type="Gene3D" id="3.40.50.300">
    <property type="entry name" value="P-loop containing nucleotide triphosphate hydrolases"/>
    <property type="match status" value="2"/>
</dbReference>
<proteinExistence type="predicted"/>
<organism evidence="2 3">
    <name type="scientific">Halomarina rubra</name>
    <dbReference type="NCBI Taxonomy" id="2071873"/>
    <lineage>
        <taxon>Archaea</taxon>
        <taxon>Methanobacteriati</taxon>
        <taxon>Methanobacteriota</taxon>
        <taxon>Stenosarchaea group</taxon>
        <taxon>Halobacteria</taxon>
        <taxon>Halobacteriales</taxon>
        <taxon>Natronomonadaceae</taxon>
        <taxon>Halomarina</taxon>
    </lineage>
</organism>
<dbReference type="PANTHER" id="PTHR30121">
    <property type="entry name" value="UNCHARACTERIZED PROTEIN YJGR-RELATED"/>
    <property type="match status" value="1"/>
</dbReference>
<dbReference type="AlphaFoldDB" id="A0ABD6AZX0"/>
<keyword evidence="2" id="KW-0547">Nucleotide-binding</keyword>
<dbReference type="PANTHER" id="PTHR30121:SF6">
    <property type="entry name" value="SLR6007 PROTEIN"/>
    <property type="match status" value="1"/>
</dbReference>
<evidence type="ECO:0000313" key="2">
    <source>
        <dbReference type="EMBL" id="MFD1514379.1"/>
    </source>
</evidence>
<accession>A0ABD6AZX0</accession>
<dbReference type="Proteomes" id="UP001597187">
    <property type="component" value="Unassembled WGS sequence"/>
</dbReference>
<name>A0ABD6AZX0_9EURY</name>
<keyword evidence="3" id="KW-1185">Reference proteome</keyword>
<protein>
    <submittedName>
        <fullName evidence="2">ATP-binding protein</fullName>
    </submittedName>
</protein>
<dbReference type="InterPro" id="IPR027417">
    <property type="entry name" value="P-loop_NTPase"/>
</dbReference>
<dbReference type="EMBL" id="JBHUDC010000007">
    <property type="protein sequence ID" value="MFD1514379.1"/>
    <property type="molecule type" value="Genomic_DNA"/>
</dbReference>
<keyword evidence="2" id="KW-0067">ATP-binding</keyword>
<dbReference type="GO" id="GO:0005524">
    <property type="term" value="F:ATP binding"/>
    <property type="evidence" value="ECO:0007669"/>
    <property type="project" value="UniProtKB-KW"/>
</dbReference>
<feature type="region of interest" description="Disordered" evidence="1">
    <location>
        <begin position="867"/>
        <end position="909"/>
    </location>
</feature>
<dbReference type="InterPro" id="IPR051162">
    <property type="entry name" value="T4SS_component"/>
</dbReference>
<reference evidence="2 3" key="1">
    <citation type="journal article" date="2019" name="Int. J. Syst. Evol. Microbiol.">
        <title>The Global Catalogue of Microorganisms (GCM) 10K type strain sequencing project: providing services to taxonomists for standard genome sequencing and annotation.</title>
        <authorList>
            <consortium name="The Broad Institute Genomics Platform"/>
            <consortium name="The Broad Institute Genome Sequencing Center for Infectious Disease"/>
            <person name="Wu L."/>
            <person name="Ma J."/>
        </authorList>
    </citation>
    <scope>NUCLEOTIDE SEQUENCE [LARGE SCALE GENOMIC DNA]</scope>
    <source>
        <strain evidence="2 3">CGMCC 1.12563</strain>
    </source>
</reference>
<dbReference type="RefSeq" id="WP_250874346.1">
    <property type="nucleotide sequence ID" value="NZ_JALXFV010000007.1"/>
</dbReference>
<gene>
    <name evidence="2" type="ORF">ACFSBT_13945</name>
</gene>